<reference evidence="1 2" key="1">
    <citation type="submission" date="2023-08" db="EMBL/GenBank/DDBJ databases">
        <title>Black Yeasts Isolated from many extreme environments.</title>
        <authorList>
            <person name="Coleine C."/>
            <person name="Stajich J.E."/>
            <person name="Selbmann L."/>
        </authorList>
    </citation>
    <scope>NUCLEOTIDE SEQUENCE [LARGE SCALE GENOMIC DNA]</scope>
    <source>
        <strain evidence="1 2">CCFEE 5885</strain>
    </source>
</reference>
<keyword evidence="2" id="KW-1185">Reference proteome</keyword>
<proteinExistence type="predicted"/>
<dbReference type="Proteomes" id="UP001345013">
    <property type="component" value="Unassembled WGS sequence"/>
</dbReference>
<name>A0ABR0K6M8_9EURO</name>
<organism evidence="1 2">
    <name type="scientific">Lithohypha guttulata</name>
    <dbReference type="NCBI Taxonomy" id="1690604"/>
    <lineage>
        <taxon>Eukaryota</taxon>
        <taxon>Fungi</taxon>
        <taxon>Dikarya</taxon>
        <taxon>Ascomycota</taxon>
        <taxon>Pezizomycotina</taxon>
        <taxon>Eurotiomycetes</taxon>
        <taxon>Chaetothyriomycetidae</taxon>
        <taxon>Chaetothyriales</taxon>
        <taxon>Trichomeriaceae</taxon>
        <taxon>Lithohypha</taxon>
    </lineage>
</organism>
<protein>
    <recommendedName>
        <fullName evidence="3">Glucosidase 2 subunit beta</fullName>
    </recommendedName>
</protein>
<gene>
    <name evidence="1" type="ORF">LTR24_006756</name>
</gene>
<evidence type="ECO:0000313" key="2">
    <source>
        <dbReference type="Proteomes" id="UP001345013"/>
    </source>
</evidence>
<sequence length="311" mass="34410">MDDGASLTSEAGRPRASLLSKLIAKLKWTAAQMSRKSAPSMDAQFHIDQLEHISHNSLQCPKLRCIVTTAGSYCIRNGANTSEVVRPAFKPALRKRGEEHTNGDHMDVYGIVPRQGYGTKEATQACQAKDFEYYCDTDGEVKNKGKYNDEQCDEYCDCIDLDPKPNCIIRLSYNFASSCLRKRDDGSGEPLWEEKTADEIEAMEKRGEVVVDRRWLDATASLRSTPGFGPSNNAGSSARNPLRATALSQVKKLVHLLVHGNVDKLDKKEPQSPFENGGLNPDLNHTAISSATSLRSALDAFGIFRLMHNLF</sequence>
<comment type="caution">
    <text evidence="1">The sequence shown here is derived from an EMBL/GenBank/DDBJ whole genome shotgun (WGS) entry which is preliminary data.</text>
</comment>
<dbReference type="EMBL" id="JAVRRG010000091">
    <property type="protein sequence ID" value="KAK5087405.1"/>
    <property type="molecule type" value="Genomic_DNA"/>
</dbReference>
<evidence type="ECO:0000313" key="1">
    <source>
        <dbReference type="EMBL" id="KAK5087405.1"/>
    </source>
</evidence>
<accession>A0ABR0K6M8</accession>
<evidence type="ECO:0008006" key="3">
    <source>
        <dbReference type="Google" id="ProtNLM"/>
    </source>
</evidence>